<comment type="caution">
    <text evidence="2">The sequence shown here is derived from an EMBL/GenBank/DDBJ whole genome shotgun (WGS) entry which is preliminary data.</text>
</comment>
<feature type="compositionally biased region" description="Basic and acidic residues" evidence="1">
    <location>
        <begin position="7"/>
        <end position="23"/>
    </location>
</feature>
<proteinExistence type="predicted"/>
<gene>
    <name evidence="2" type="ORF">OXX778_LOCUS21473</name>
</gene>
<evidence type="ECO:0000313" key="3">
    <source>
        <dbReference type="Proteomes" id="UP000663879"/>
    </source>
</evidence>
<dbReference type="Proteomes" id="UP000663879">
    <property type="component" value="Unassembled WGS sequence"/>
</dbReference>
<protein>
    <submittedName>
        <fullName evidence="2">Uncharacterized protein</fullName>
    </submittedName>
</protein>
<reference evidence="2" key="1">
    <citation type="submission" date="2021-02" db="EMBL/GenBank/DDBJ databases">
        <authorList>
            <person name="Nowell W R."/>
        </authorList>
    </citation>
    <scope>NUCLEOTIDE SEQUENCE</scope>
    <source>
        <strain evidence="2">Ploen Becks lab</strain>
    </source>
</reference>
<accession>A0A814PLK3</accession>
<dbReference type="EMBL" id="CAJNOC010007960">
    <property type="protein sequence ID" value="CAF1107695.1"/>
    <property type="molecule type" value="Genomic_DNA"/>
</dbReference>
<sequence>MSSTNNQEKRRSSESTDDVEPKTEMFKSLKARVFSLKQKNPLTVENQVISNNNGKVLVKYQKCPEKKFVFFHPGQNVKLDSSNSNFSFENEERHDNFDVTENPLHTSFERIGHVSQAVVNSVKKTISQLVEKVVVNKENISKKSSPSTSFLQSSTPILERSQNEEIENLEAEIIPII</sequence>
<evidence type="ECO:0000313" key="2">
    <source>
        <dbReference type="EMBL" id="CAF1107695.1"/>
    </source>
</evidence>
<evidence type="ECO:0000256" key="1">
    <source>
        <dbReference type="SAM" id="MobiDB-lite"/>
    </source>
</evidence>
<name>A0A814PLK3_9BILA</name>
<feature type="non-terminal residue" evidence="2">
    <location>
        <position position="177"/>
    </location>
</feature>
<feature type="region of interest" description="Disordered" evidence="1">
    <location>
        <begin position="1"/>
        <end position="23"/>
    </location>
</feature>
<dbReference type="AlphaFoldDB" id="A0A814PLK3"/>
<organism evidence="2 3">
    <name type="scientific">Brachionus calyciflorus</name>
    <dbReference type="NCBI Taxonomy" id="104777"/>
    <lineage>
        <taxon>Eukaryota</taxon>
        <taxon>Metazoa</taxon>
        <taxon>Spiralia</taxon>
        <taxon>Gnathifera</taxon>
        <taxon>Rotifera</taxon>
        <taxon>Eurotatoria</taxon>
        <taxon>Monogononta</taxon>
        <taxon>Pseudotrocha</taxon>
        <taxon>Ploima</taxon>
        <taxon>Brachionidae</taxon>
        <taxon>Brachionus</taxon>
    </lineage>
</organism>
<keyword evidence="3" id="KW-1185">Reference proteome</keyword>